<keyword evidence="2" id="KW-1185">Reference proteome</keyword>
<protein>
    <submittedName>
        <fullName evidence="1">Uncharacterized protein</fullName>
    </submittedName>
</protein>
<comment type="caution">
    <text evidence="1">The sequence shown here is derived from an EMBL/GenBank/DDBJ whole genome shotgun (WGS) entry which is preliminary data.</text>
</comment>
<dbReference type="VEuPathDB" id="FungiDB:TRICI_006337"/>
<proteinExistence type="predicted"/>
<dbReference type="Proteomes" id="UP000761534">
    <property type="component" value="Unassembled WGS sequence"/>
</dbReference>
<dbReference type="EMBL" id="SWFS01000519">
    <property type="protein sequence ID" value="KAA8899483.1"/>
    <property type="molecule type" value="Genomic_DNA"/>
</dbReference>
<evidence type="ECO:0000313" key="1">
    <source>
        <dbReference type="EMBL" id="KAA8899483.1"/>
    </source>
</evidence>
<reference evidence="1" key="1">
    <citation type="journal article" date="2019" name="G3 (Bethesda)">
        <title>Genome Assemblies of Two Rare Opportunistic Yeast Pathogens: Diutina rugosa (syn. Candida rugosa) and Trichomonascus ciferrii (syn. Candida ciferrii).</title>
        <authorList>
            <person name="Mixao V."/>
            <person name="Saus E."/>
            <person name="Hansen A.P."/>
            <person name="Lass-Florl C."/>
            <person name="Gabaldon T."/>
        </authorList>
    </citation>
    <scope>NUCLEOTIDE SEQUENCE</scope>
    <source>
        <strain evidence="1">CBS 4856</strain>
    </source>
</reference>
<sequence>MFGHNQVTLPDPGKSIFLNFSNIDEKSWAQISKAFHSEIWKLIDMNPNDKGPLCSTFISCGVYLIQHSDTEVIQAIKGQVSFEFRAGGNIILFLFPPKDWTKRRLE</sequence>
<accession>A0A642UID2</accession>
<name>A0A642UID2_9ASCO</name>
<dbReference type="AlphaFoldDB" id="A0A642UID2"/>
<gene>
    <name evidence="1" type="ORF">TRICI_006337</name>
</gene>
<organism evidence="1 2">
    <name type="scientific">Trichomonascus ciferrii</name>
    <dbReference type="NCBI Taxonomy" id="44093"/>
    <lineage>
        <taxon>Eukaryota</taxon>
        <taxon>Fungi</taxon>
        <taxon>Dikarya</taxon>
        <taxon>Ascomycota</taxon>
        <taxon>Saccharomycotina</taxon>
        <taxon>Dipodascomycetes</taxon>
        <taxon>Dipodascales</taxon>
        <taxon>Trichomonascaceae</taxon>
        <taxon>Trichomonascus</taxon>
        <taxon>Trichomonascus ciferrii complex</taxon>
    </lineage>
</organism>
<evidence type="ECO:0000313" key="2">
    <source>
        <dbReference type="Proteomes" id="UP000761534"/>
    </source>
</evidence>